<reference evidence="2" key="1">
    <citation type="submission" date="2023-01" db="EMBL/GenBank/DDBJ databases">
        <title>Xenophilus mangrovi sp. nov., isolated from soil of Mangrove nature reserve.</title>
        <authorList>
            <person name="Xu S."/>
            <person name="Liu Z."/>
            <person name="Xu Y."/>
        </authorList>
    </citation>
    <scope>NUCLEOTIDE SEQUENCE</scope>
    <source>
        <strain evidence="2">YW8</strain>
    </source>
</reference>
<comment type="caution">
    <text evidence="2">The sequence shown here is derived from an EMBL/GenBank/DDBJ whole genome shotgun (WGS) entry which is preliminary data.</text>
</comment>
<keyword evidence="3" id="KW-1185">Reference proteome</keyword>
<feature type="domain" description="Xylose isomerase-like TIM barrel" evidence="1">
    <location>
        <begin position="32"/>
        <end position="278"/>
    </location>
</feature>
<accession>A0AAE3N833</accession>
<sequence length="295" mass="31969">MRDFSANHDWLSINTATIRKQAGAEVPLDRLIDQCAAAGVRAISPWRDQVAAVGLDKVAAQLKALGIGLSGYCRGGFFPAPDAAGLKAALEDNRRAIDEAKTLNAACLVLVVGALPGALNGKAAYTDLARARTEVRDGIAASLEYAREVGMPLAIEPLHPMQAADRACINTLEQSLDLCDELDAQQSGMLGVALDVYHTWWDPKLAQQIARAGDAKNTRLLAYHVCDWLTPTRDLLNDRGMMGDGVIELKKIRGWVEAAGFAGFSEVEIFSSLDWWQRSGEETLATCIERHRSVV</sequence>
<keyword evidence="2" id="KW-0413">Isomerase</keyword>
<protein>
    <submittedName>
        <fullName evidence="2">Sugar phosphate isomerase/epimerase</fullName>
    </submittedName>
</protein>
<dbReference type="InterPro" id="IPR050312">
    <property type="entry name" value="IolE/XylAMocC-like"/>
</dbReference>
<evidence type="ECO:0000259" key="1">
    <source>
        <dbReference type="Pfam" id="PF01261"/>
    </source>
</evidence>
<dbReference type="AlphaFoldDB" id="A0AAE3N833"/>
<dbReference type="RefSeq" id="WP_271427314.1">
    <property type="nucleotide sequence ID" value="NZ_JAQIPB010000002.1"/>
</dbReference>
<dbReference type="Proteomes" id="UP001212602">
    <property type="component" value="Unassembled WGS sequence"/>
</dbReference>
<name>A0AAE3N833_9BURK</name>
<dbReference type="PANTHER" id="PTHR12110">
    <property type="entry name" value="HYDROXYPYRUVATE ISOMERASE"/>
    <property type="match status" value="1"/>
</dbReference>
<proteinExistence type="predicted"/>
<gene>
    <name evidence="2" type="ORF">PGB34_06850</name>
</gene>
<evidence type="ECO:0000313" key="2">
    <source>
        <dbReference type="EMBL" id="MDA7416081.1"/>
    </source>
</evidence>
<dbReference type="Pfam" id="PF01261">
    <property type="entry name" value="AP_endonuc_2"/>
    <property type="match status" value="1"/>
</dbReference>
<dbReference type="EMBL" id="JAQIPB010000002">
    <property type="protein sequence ID" value="MDA7416081.1"/>
    <property type="molecule type" value="Genomic_DNA"/>
</dbReference>
<dbReference type="SUPFAM" id="SSF51658">
    <property type="entry name" value="Xylose isomerase-like"/>
    <property type="match status" value="1"/>
</dbReference>
<dbReference type="PANTHER" id="PTHR12110:SF52">
    <property type="entry name" value="XYLOSE ISOMERASE"/>
    <property type="match status" value="1"/>
</dbReference>
<evidence type="ECO:0000313" key="3">
    <source>
        <dbReference type="Proteomes" id="UP001212602"/>
    </source>
</evidence>
<dbReference type="GO" id="GO:0016853">
    <property type="term" value="F:isomerase activity"/>
    <property type="evidence" value="ECO:0007669"/>
    <property type="project" value="UniProtKB-KW"/>
</dbReference>
<organism evidence="2 3">
    <name type="scientific">Xenophilus arseniciresistens</name>
    <dbReference type="NCBI Taxonomy" id="1283306"/>
    <lineage>
        <taxon>Bacteria</taxon>
        <taxon>Pseudomonadati</taxon>
        <taxon>Pseudomonadota</taxon>
        <taxon>Betaproteobacteria</taxon>
        <taxon>Burkholderiales</taxon>
        <taxon>Comamonadaceae</taxon>
        <taxon>Xenophilus</taxon>
    </lineage>
</organism>
<dbReference type="InterPro" id="IPR036237">
    <property type="entry name" value="Xyl_isomerase-like_sf"/>
</dbReference>
<dbReference type="Gene3D" id="3.20.20.150">
    <property type="entry name" value="Divalent-metal-dependent TIM barrel enzymes"/>
    <property type="match status" value="1"/>
</dbReference>
<dbReference type="InterPro" id="IPR013022">
    <property type="entry name" value="Xyl_isomerase-like_TIM-brl"/>
</dbReference>